<feature type="compositionally biased region" description="Polar residues" evidence="1">
    <location>
        <begin position="454"/>
        <end position="463"/>
    </location>
</feature>
<dbReference type="AlphaFoldDB" id="A0A0V1PY75"/>
<organism evidence="2 3">
    <name type="scientific">Debaryomyces fabryi</name>
    <dbReference type="NCBI Taxonomy" id="58627"/>
    <lineage>
        <taxon>Eukaryota</taxon>
        <taxon>Fungi</taxon>
        <taxon>Dikarya</taxon>
        <taxon>Ascomycota</taxon>
        <taxon>Saccharomycotina</taxon>
        <taxon>Pichiomycetes</taxon>
        <taxon>Debaryomycetaceae</taxon>
        <taxon>Debaryomyces</taxon>
    </lineage>
</organism>
<dbReference type="OrthoDB" id="4021450at2759"/>
<feature type="region of interest" description="Disordered" evidence="1">
    <location>
        <begin position="454"/>
        <end position="474"/>
    </location>
</feature>
<comment type="caution">
    <text evidence="2">The sequence shown here is derived from an EMBL/GenBank/DDBJ whole genome shotgun (WGS) entry which is preliminary data.</text>
</comment>
<dbReference type="RefSeq" id="XP_015467170.1">
    <property type="nucleotide sequence ID" value="XM_015612021.1"/>
</dbReference>
<proteinExistence type="predicted"/>
<dbReference type="GeneID" id="26840201"/>
<reference evidence="2 3" key="1">
    <citation type="submission" date="2015-11" db="EMBL/GenBank/DDBJ databases">
        <title>The genome of Debaryomyces fabryi.</title>
        <authorList>
            <person name="Tafer H."/>
            <person name="Lopandic K."/>
        </authorList>
    </citation>
    <scope>NUCLEOTIDE SEQUENCE [LARGE SCALE GENOMIC DNA]</scope>
    <source>
        <strain evidence="2 3">CBS 789</strain>
    </source>
</reference>
<evidence type="ECO:0000313" key="3">
    <source>
        <dbReference type="Proteomes" id="UP000054251"/>
    </source>
</evidence>
<evidence type="ECO:0000256" key="1">
    <source>
        <dbReference type="SAM" id="MobiDB-lite"/>
    </source>
</evidence>
<gene>
    <name evidence="2" type="ORF">AC631_03192</name>
</gene>
<evidence type="ECO:0000313" key="2">
    <source>
        <dbReference type="EMBL" id="KSA01068.1"/>
    </source>
</evidence>
<accession>A0A0V1PY75</accession>
<sequence>MSILRPYFKLQAEYDFDKPNFIFTSDIPKTIINIVSKYLLLAENGGELTDMTRFYHPMLEFNVNIELNTLLARNRDLKPSDLIKENLITLAKTKDRCSTNIESLLTAVPKTPGLSINPYQFMSNEVFIVNLTLKVLDFIICVNEDTNVIIDFLKDENYGMLLLSDEQLIDQVENYIKATFIKGLKEQQTLDSNVESRKINIADNGYLADITDVPMGIQDVSINNGKSFVYDDDYESSLEELLLLRSNDTRSTANEEGNDDYEIRTESILIENDEDNNVFRINTGPSISKTSKQINTIKEEEYEDTFIEDINNLRHNEYFIRSDNSQESAKIVSAIPELMTLHSETQHNPKQHTSLLRSPAQLTQQNLESPKSSTRRLSVVSLSPKHKSVSRRTSAASFSMINYEDANPDLEYAFRDKSSTVPKYIKLDKKFKFIKVGKVQKFVNLFEEKLDLASNSTPSTRATSPLKKAYVPTD</sequence>
<dbReference type="Proteomes" id="UP000054251">
    <property type="component" value="Unassembled WGS sequence"/>
</dbReference>
<keyword evidence="3" id="KW-1185">Reference proteome</keyword>
<protein>
    <submittedName>
        <fullName evidence="2">Uncharacterized protein</fullName>
    </submittedName>
</protein>
<name>A0A0V1PY75_9ASCO</name>
<dbReference type="EMBL" id="LMYN01000065">
    <property type="protein sequence ID" value="KSA01068.1"/>
    <property type="molecule type" value="Genomic_DNA"/>
</dbReference>